<dbReference type="SMR" id="A0A482X141"/>
<keyword evidence="3" id="KW-1185">Reference proteome</keyword>
<protein>
    <submittedName>
        <fullName evidence="2">Uncharacterized protein</fullName>
    </submittedName>
</protein>
<reference evidence="2 3" key="1">
    <citation type="journal article" date="2017" name="Gigascience">
        <title>Genome sequence of the small brown planthopper, Laodelphax striatellus.</title>
        <authorList>
            <person name="Zhu J."/>
            <person name="Jiang F."/>
            <person name="Wang X."/>
            <person name="Yang P."/>
            <person name="Bao Y."/>
            <person name="Zhao W."/>
            <person name="Wang W."/>
            <person name="Lu H."/>
            <person name="Wang Q."/>
            <person name="Cui N."/>
            <person name="Li J."/>
            <person name="Chen X."/>
            <person name="Luo L."/>
            <person name="Yu J."/>
            <person name="Kang L."/>
            <person name="Cui F."/>
        </authorList>
    </citation>
    <scope>NUCLEOTIDE SEQUENCE [LARGE SCALE GENOMIC DNA]</scope>
    <source>
        <strain evidence="2">Lst14</strain>
    </source>
</reference>
<feature type="region of interest" description="Disordered" evidence="1">
    <location>
        <begin position="176"/>
        <end position="211"/>
    </location>
</feature>
<dbReference type="AlphaFoldDB" id="A0A482X141"/>
<dbReference type="EMBL" id="QKKF02020868">
    <property type="protein sequence ID" value="RZF39040.1"/>
    <property type="molecule type" value="Genomic_DNA"/>
</dbReference>
<feature type="compositionally biased region" description="Polar residues" evidence="1">
    <location>
        <begin position="176"/>
        <end position="202"/>
    </location>
</feature>
<evidence type="ECO:0000313" key="2">
    <source>
        <dbReference type="EMBL" id="RZF39040.1"/>
    </source>
</evidence>
<comment type="caution">
    <text evidence="2">The sequence shown here is derived from an EMBL/GenBank/DDBJ whole genome shotgun (WGS) entry which is preliminary data.</text>
</comment>
<evidence type="ECO:0000313" key="3">
    <source>
        <dbReference type="Proteomes" id="UP000291343"/>
    </source>
</evidence>
<dbReference type="InParanoid" id="A0A482X141"/>
<feature type="region of interest" description="Disordered" evidence="1">
    <location>
        <begin position="267"/>
        <end position="316"/>
    </location>
</feature>
<accession>A0A482X141</accession>
<sequence length="316" mass="33951">MNRSQQKMAYFGFSGVGGLTLLTLFVVVSATPASGPNRRLLQETLATDPLLEINDEVFGGVPEERGEREKRLLGQKTSVITLPLKIGKNVASKAFSSVKTGVVKKLLSVSAGSSSSASGTGLKVAKTVGTKTAKAAAVIGVKTLLLNLIFGKINQLIEWKTRLLDNLDKQNRAKNQQFLSGGVKSTTPSDASAEAQSNSQDNADPEFDPEKVSLNVPDELFAPAFNSINSISSIIGNVIQNTAERLARFIEQLKPLLRTSLGFRPARREPDEIVDEIQDTQATQNTQDDELDSSDSKSDSQKSTLKSSYTALVHSG</sequence>
<dbReference type="Proteomes" id="UP000291343">
    <property type="component" value="Unassembled WGS sequence"/>
</dbReference>
<dbReference type="OrthoDB" id="6630965at2759"/>
<gene>
    <name evidence="2" type="ORF">LSTR_LSTR009600</name>
</gene>
<proteinExistence type="predicted"/>
<evidence type="ECO:0000256" key="1">
    <source>
        <dbReference type="SAM" id="MobiDB-lite"/>
    </source>
</evidence>
<name>A0A482X141_LAOST</name>
<organism evidence="2 3">
    <name type="scientific">Laodelphax striatellus</name>
    <name type="common">Small brown planthopper</name>
    <name type="synonym">Delphax striatella</name>
    <dbReference type="NCBI Taxonomy" id="195883"/>
    <lineage>
        <taxon>Eukaryota</taxon>
        <taxon>Metazoa</taxon>
        <taxon>Ecdysozoa</taxon>
        <taxon>Arthropoda</taxon>
        <taxon>Hexapoda</taxon>
        <taxon>Insecta</taxon>
        <taxon>Pterygota</taxon>
        <taxon>Neoptera</taxon>
        <taxon>Paraneoptera</taxon>
        <taxon>Hemiptera</taxon>
        <taxon>Auchenorrhyncha</taxon>
        <taxon>Fulgoroidea</taxon>
        <taxon>Delphacidae</taxon>
        <taxon>Criomorphinae</taxon>
        <taxon>Laodelphax</taxon>
    </lineage>
</organism>